<feature type="compositionally biased region" description="Low complexity" evidence="1">
    <location>
        <begin position="3901"/>
        <end position="3913"/>
    </location>
</feature>
<feature type="compositionally biased region" description="Low complexity" evidence="1">
    <location>
        <begin position="241"/>
        <end position="253"/>
    </location>
</feature>
<feature type="compositionally biased region" description="Basic residues" evidence="1">
    <location>
        <begin position="678"/>
        <end position="690"/>
    </location>
</feature>
<feature type="compositionally biased region" description="Polar residues" evidence="1">
    <location>
        <begin position="201"/>
        <end position="211"/>
    </location>
</feature>
<feature type="compositionally biased region" description="Polar residues" evidence="1">
    <location>
        <begin position="4344"/>
        <end position="4354"/>
    </location>
</feature>
<feature type="region of interest" description="Disordered" evidence="1">
    <location>
        <begin position="2670"/>
        <end position="3622"/>
    </location>
</feature>
<feature type="compositionally biased region" description="Polar residues" evidence="1">
    <location>
        <begin position="3470"/>
        <end position="3480"/>
    </location>
</feature>
<feature type="compositionally biased region" description="Low complexity" evidence="1">
    <location>
        <begin position="738"/>
        <end position="751"/>
    </location>
</feature>
<feature type="compositionally biased region" description="Basic and acidic residues" evidence="1">
    <location>
        <begin position="157"/>
        <end position="166"/>
    </location>
</feature>
<feature type="compositionally biased region" description="Basic residues" evidence="1">
    <location>
        <begin position="872"/>
        <end position="883"/>
    </location>
</feature>
<feature type="compositionally biased region" description="Low complexity" evidence="1">
    <location>
        <begin position="1779"/>
        <end position="1789"/>
    </location>
</feature>
<dbReference type="RefSeq" id="XP_031921275.1">
    <property type="nucleotide sequence ID" value="XM_032073592.1"/>
</dbReference>
<feature type="compositionally biased region" description="Basic and acidic residues" evidence="1">
    <location>
        <begin position="41"/>
        <end position="50"/>
    </location>
</feature>
<feature type="compositionally biased region" description="Basic and acidic residues" evidence="1">
    <location>
        <begin position="4644"/>
        <end position="4654"/>
    </location>
</feature>
<feature type="compositionally biased region" description="Basic and acidic residues" evidence="1">
    <location>
        <begin position="3303"/>
        <end position="3316"/>
    </location>
</feature>
<feature type="compositionally biased region" description="Pro residues" evidence="1">
    <location>
        <begin position="280"/>
        <end position="289"/>
    </location>
</feature>
<dbReference type="OrthoDB" id="5365701at2759"/>
<feature type="compositionally biased region" description="Basic and acidic residues" evidence="1">
    <location>
        <begin position="93"/>
        <end position="115"/>
    </location>
</feature>
<feature type="compositionally biased region" description="Basic and acidic residues" evidence="1">
    <location>
        <begin position="3967"/>
        <end position="3982"/>
    </location>
</feature>
<feature type="compositionally biased region" description="Basic and acidic residues" evidence="1">
    <location>
        <begin position="1638"/>
        <end position="1654"/>
    </location>
</feature>
<feature type="region of interest" description="Disordered" evidence="1">
    <location>
        <begin position="1267"/>
        <end position="1376"/>
    </location>
</feature>
<feature type="compositionally biased region" description="Low complexity" evidence="1">
    <location>
        <begin position="644"/>
        <end position="654"/>
    </location>
</feature>
<feature type="region of interest" description="Disordered" evidence="1">
    <location>
        <begin position="2464"/>
        <end position="2518"/>
    </location>
</feature>
<feature type="region of interest" description="Disordered" evidence="1">
    <location>
        <begin position="3816"/>
        <end position="4029"/>
    </location>
</feature>
<feature type="compositionally biased region" description="Polar residues" evidence="1">
    <location>
        <begin position="4550"/>
        <end position="4564"/>
    </location>
</feature>
<feature type="compositionally biased region" description="Basic residues" evidence="1">
    <location>
        <begin position="2305"/>
        <end position="2318"/>
    </location>
</feature>
<feature type="region of interest" description="Disordered" evidence="1">
    <location>
        <begin position="1"/>
        <end position="221"/>
    </location>
</feature>
<organism evidence="2 3">
    <name type="scientific">Aspergillus caelatus</name>
    <dbReference type="NCBI Taxonomy" id="61420"/>
    <lineage>
        <taxon>Eukaryota</taxon>
        <taxon>Fungi</taxon>
        <taxon>Dikarya</taxon>
        <taxon>Ascomycota</taxon>
        <taxon>Pezizomycotina</taxon>
        <taxon>Eurotiomycetes</taxon>
        <taxon>Eurotiomycetidae</taxon>
        <taxon>Eurotiales</taxon>
        <taxon>Aspergillaceae</taxon>
        <taxon>Aspergillus</taxon>
        <taxon>Aspergillus subgen. Circumdati</taxon>
    </lineage>
</organism>
<feature type="compositionally biased region" description="Basic and acidic residues" evidence="1">
    <location>
        <begin position="133"/>
        <end position="147"/>
    </location>
</feature>
<accession>A0A5N6ZKN7</accession>
<feature type="compositionally biased region" description="Low complexity" evidence="1">
    <location>
        <begin position="1154"/>
        <end position="1165"/>
    </location>
</feature>
<feature type="region of interest" description="Disordered" evidence="1">
    <location>
        <begin position="738"/>
        <end position="779"/>
    </location>
</feature>
<feature type="compositionally biased region" description="Low complexity" evidence="1">
    <location>
        <begin position="2503"/>
        <end position="2518"/>
    </location>
</feature>
<feature type="compositionally biased region" description="Basic and acidic residues" evidence="1">
    <location>
        <begin position="4355"/>
        <end position="4369"/>
    </location>
</feature>
<protein>
    <recommendedName>
        <fullName evidence="4">Involucrin repeat protein</fullName>
    </recommendedName>
</protein>
<feature type="compositionally biased region" description="Basic and acidic residues" evidence="1">
    <location>
        <begin position="2852"/>
        <end position="2865"/>
    </location>
</feature>
<evidence type="ECO:0000256" key="1">
    <source>
        <dbReference type="SAM" id="MobiDB-lite"/>
    </source>
</evidence>
<dbReference type="EMBL" id="ML737917">
    <property type="protein sequence ID" value="KAE8358194.1"/>
    <property type="molecule type" value="Genomic_DNA"/>
</dbReference>
<feature type="region of interest" description="Disordered" evidence="1">
    <location>
        <begin position="4722"/>
        <end position="4814"/>
    </location>
</feature>
<feature type="compositionally biased region" description="Basic and acidic residues" evidence="1">
    <location>
        <begin position="3849"/>
        <end position="3867"/>
    </location>
</feature>
<feature type="region of interest" description="Disordered" evidence="1">
    <location>
        <begin position="1894"/>
        <end position="2136"/>
    </location>
</feature>
<feature type="region of interest" description="Disordered" evidence="1">
    <location>
        <begin position="5052"/>
        <end position="5142"/>
    </location>
</feature>
<dbReference type="Proteomes" id="UP000326268">
    <property type="component" value="Unassembled WGS sequence"/>
</dbReference>
<feature type="compositionally biased region" description="Polar residues" evidence="1">
    <location>
        <begin position="3594"/>
        <end position="3607"/>
    </location>
</feature>
<feature type="compositionally biased region" description="Polar residues" evidence="1">
    <location>
        <begin position="2220"/>
        <end position="2231"/>
    </location>
</feature>
<feature type="compositionally biased region" description="Polar residues" evidence="1">
    <location>
        <begin position="1966"/>
        <end position="1977"/>
    </location>
</feature>
<feature type="compositionally biased region" description="Polar residues" evidence="1">
    <location>
        <begin position="2245"/>
        <end position="2254"/>
    </location>
</feature>
<feature type="compositionally biased region" description="Basic residues" evidence="1">
    <location>
        <begin position="1695"/>
        <end position="1704"/>
    </location>
</feature>
<feature type="region of interest" description="Disordered" evidence="1">
    <location>
        <begin position="5171"/>
        <end position="5193"/>
    </location>
</feature>
<gene>
    <name evidence="2" type="ORF">BDV27DRAFT_163810</name>
</gene>
<feature type="compositionally biased region" description="Basic and acidic residues" evidence="1">
    <location>
        <begin position="4597"/>
        <end position="4617"/>
    </location>
</feature>
<feature type="compositionally biased region" description="Polar residues" evidence="1">
    <location>
        <begin position="2270"/>
        <end position="2281"/>
    </location>
</feature>
<feature type="region of interest" description="Disordered" evidence="1">
    <location>
        <begin position="597"/>
        <end position="705"/>
    </location>
</feature>
<feature type="region of interest" description="Disordered" evidence="1">
    <location>
        <begin position="4062"/>
        <end position="4654"/>
    </location>
</feature>
<name>A0A5N6ZKN7_9EURO</name>
<feature type="compositionally biased region" description="Basic and acidic residues" evidence="1">
    <location>
        <begin position="1336"/>
        <end position="1345"/>
    </location>
</feature>
<feature type="compositionally biased region" description="Polar residues" evidence="1">
    <location>
        <begin position="4196"/>
        <end position="4205"/>
    </location>
</feature>
<dbReference type="PANTHER" id="PTHR40641:SF2">
    <property type="entry name" value="INVOLUCRIN REPEAT PROTEIN"/>
    <property type="match status" value="1"/>
</dbReference>
<feature type="compositionally biased region" description="Polar residues" evidence="1">
    <location>
        <begin position="4085"/>
        <end position="4105"/>
    </location>
</feature>
<feature type="compositionally biased region" description="Basic and acidic residues" evidence="1">
    <location>
        <begin position="4167"/>
        <end position="4195"/>
    </location>
</feature>
<dbReference type="GeneID" id="43658038"/>
<feature type="compositionally biased region" description="Basic residues" evidence="1">
    <location>
        <begin position="3534"/>
        <end position="3546"/>
    </location>
</feature>
<feature type="compositionally biased region" description="Polar residues" evidence="1">
    <location>
        <begin position="855"/>
        <end position="865"/>
    </location>
</feature>
<feature type="compositionally biased region" description="Basic and acidic residues" evidence="1">
    <location>
        <begin position="1098"/>
        <end position="1123"/>
    </location>
</feature>
<feature type="region of interest" description="Disordered" evidence="1">
    <location>
        <begin position="1019"/>
        <end position="1052"/>
    </location>
</feature>
<keyword evidence="3" id="KW-1185">Reference proteome</keyword>
<feature type="compositionally biased region" description="Basic and acidic residues" evidence="1">
    <location>
        <begin position="2585"/>
        <end position="2604"/>
    </location>
</feature>
<sequence length="5680" mass="614715">MFKALSAGGRSSDARSSSSSKSSSRRRTDSKAPSTVSRKSSRGDDRDRGLGDLSAYSSSGNHSKRYAHSAAGDSIASSYATAEPHSAIGPDRNIIERAPRRRDTDDSERCDRYPDSDDSDDKPRRRRTRSRSQSRERTREHHDKTDEADNGNRASSHCRERERTQPDEMPNVPISGAGADLAPKVGTFDHPQFPPPFHNTHPVTSMPSSPNVPGVYDPHIQQQFPGQFPAFVAEPYQSNPAGAAADYYGDQGQSVAQQPGVRPEPPKIIPNNQAHLMPASPHPNPPPEPSSMGQSPAAAEYYADDADDADSEIQVPEQSSRPPSGPTPKPPRPFIQAEEVSGPVATVTHDEGSPQNIGSGSSPLLAESSTPTVVPLTGANPSKPPNVQGIGPVVSAAEDYMTGHHHQPSLNVEHSSQSGNQNNEEGFPNVVGYAGPSMYPDHLNAPPLYTATEETAAYAAHPSHPHHAALYHGAPFQSGGLAFQQRQRGPLDKFLDFWRDAEGVGMFEDYTETIGVCKHCFEPGTSSRDAPRKHYYKPRRRSSDRHSNGSRVDKARRYSSSEDEGRRRKKISTSSWLPTVLAGYTLFKNKDSENTYNVRSRRLVNPASDNENPSMPEEGSHTSRGVYRRSPRHSHEDPPDYGSRRLSQSSSRSSSRSKKHPALQIAADTVTGPTSQPRRSRSPWKSKSRKSSSSESSFVDISRPAMKSGVKGVSSFFTAYSENRRKWQAKKRRSIFSFNNSSSSSLDADLAFGNGYAKRPPGKSKKRSKKKDHDNVDAALLGLRERAAVMADSAYRPSQRTGERLVKKGPTSARLDYSSSATNDDAWEDVDSGDQSSSSVSSALAFGSSGLYGSNASPSSDSGTSLWGWRWGNRKGKKQKRTRSNAPGSRFPTNAAVAVKTSELAHGYNNRGRRTSEDIGNGAGNLQHVAPVPTSDPSHFDAVNVWPSQPALISREPIPLQQPQPVAPVSQAVYTSQGETFPAYTTPPRPPPFANTFTQYDYQAQDSRDGLREQGIPLYHESTDMPSKVTRPPRRSDSSPVFHTESLEGTSGVKRRFTMKDQGSVQFDLTREQTDRERQADHLERLKRDCGRQGVQLIDRESEMATCEEKNRPRRYYDGHGDSDYGSQEQYARGPRAERGPAPWVDLGTGVLSGQGSNSGSSESSQRSHYERSEKRRAERRRVSGSEISSGFPMPERYNDGVGQRPNQVTGQDHVKTSVFRDIPRKKPVHDDYAQFFAPEELRYSPDTYARREPASVPTIIEVEPASQRIKATEEPHPKYRGLPWPVPELKLVEPTPPQSQSGSVRDIASPIPSPPEVSEDDRTSKRSTTGSRVSWGKDETREYEVPSTSSELDPVDHDIAADRGQEKQTDSEPARDIAAIQEDLSKNATGEYDPDIEVAATAAAVAAALGVEPSFVSDIREKLIFPSGARDCAGGAATPDDGTKQPILGKSVANGPLYSEPVSVSDGVKTFHDDQPPSSIAQEVIQQLTGEQAPEVGGLSGRAVEKPNEEWQTLVFRDKRSGPESPPEEVLHMPNGSELEESTSQREPHGSTQEPAQDDSMSIISAAIPRHSEKPMEEAGYRKDSREPDIPSRASPPAIEEGSTIGRKKPKKRHSKRDSDAFDDSISVISSPARVGETSDRVRSADEQTKENRAGGLLSNIFGSKVSEPVASDSYPSREVQSEVGPPGSGESRRQRREKKRRQKYGELADLGQSTESEKDRTISQDGDDQPSFLAGSPEMPYQVGDGDREGASGHFSSTNAELTGLGLDVFEQRPRSRSASPPASGRSIDLSPKSQSRPNSPQLGRGHEEVQGQQSRRSSGVRPTDSPTAVPLHFRRPPTTSPRAHRSPSAGSIAAPSPGSPTGRSRRPASGEFIYSREMRPLWLVEHHGCKHEAEAEEPLPSLPSSKTSSANASAENLASLQDEKNWEKLDLSPSIHRDQRPIDVDMPSNPQHGVLGSEEVTPTAANFGQMNTNQLHRKDKPKYEFHSPSELLQDPSTYPELPPSPTMGPLPSAEGSAVGVKGDGGLERSLDNLPPLPMSRPSTPENEQPRASDAAEGYPTGELIAPGLGAPRASGNDTPYADVDTPKMKVLDGDLPDLQPSDEKTLTKATQGSIESGDALMSHKSTSRGLPDEVVPVLPAVQIPMTDALEKSREDPGHAATSPVDVVNVAIADPLLLADEECALSAEPLQAVTTDETKMGITATTDEKAQPQEAQPGIQTESQKSGTGDNVPLANAEAKLESNPNLTSAKITSVEDEETEIVDGATVTGSPEPTTGSTDKPADEAVQAPTEELIVDPPSPRLSKKKKKKDKKKNSKSVNIHEQELQDTAATAREVPSTPEDAEKMDGAITPGESSTEQISPPDGTEKVPEVELESATDLSKPDEAANVQAPVDMPVSEPQPVVDTTKTEDALVAENELIVKDLKAGEETGTQVIERRPLSNWEPTVQAENLQNVVDLAASINPSEHEPSLEIPQAEDAPLAADTSATEQKPDSEVLGTDAARATQAPQATTVPVQGLSKAEDTLIITDVLLPEQAMPKAEDDAHQESVESDIILDPNAKRTSTEREAAANTDVPTNILESDEDRRKESKSFDANESAKDLGEAEIVTSSNTEPVITSQAGEEPSISIIDDYQPVKEALLRSEEEITSSAEHPVQSTMEGAETLDVRRQGAVLPETPFEHAGELDKQDKEYRQSEPQDLTEHNASARDEAPGVVYEPSTAVLEQPMEAASVRGLGGNNSPAVDLQEGLTTEMSTVDPAPVESEPGPLQLESERATTTEEAKAPMEPGSGKIPPEQQQMQGIPAPVEPISSPEQAAEIDEAGTRDTDVTDTPTETFLSRRSSKKNKKKSKRDSATEPPVEKGTDDVPPGVPSNEEAIPQVGDEPAVPLKDEPEARQPEEAPGNVYKGAMDVSPETTAGAAADTPAESQDAGLVETGQKAGPEEAPEGQPMKKGKKKKKNRKSISSDSQAVADAETRRPPSAEGLPAETLLTETSGVVHPTDGRQIPQEATATKEVTETTEAVDAIPAAENESNVSVENRAETNDSTPHMVEHVPDDPVPDPEPEAAESTATDKKNKKKKKKKQSLQSAPDAHVEAAEPTSSAEVANPNIDGAVATEKAPAMEGQELVLEETTGGEQAFDVTEAAEDTASPGAASGMTAAQKKKAKKEKKKQRKSALLDEPPAFDPASDPSPENASLELDLTSVGETASVKGPEAHDASIERPTVVDELASEQPRVETVTDTEPDVALKEDLNERYQEPAQQEPKETPTDNTGISAIEAGNLELGQAQLTDHTPSDLEGTPANEEHSGADTVERHTVGSLGIEQEATLEKPAEIEPGNSTLDAAPTMTADTALEQPKEEAPSDEAAPSHTADAEVSLADVMPQDAPEQPQKGILSDEAAPEQTEVTQVSLTDVMTQDAVIEEAGAFTSKRSKKDKKKKKKQQSNSLEDDQPAATREGIVEEPSDARSDSLEISGQPQLSLPDNVAGEPQYAFSEKPTQQSEINKPESAESPEQADLTGPVELEPMADTQESISKKKAKKDRKKRKSVSFSNNEQEAPTKSSETTEATGASRHVTEASQPPEQTNKEMAEASALVQPSQENVDSTTADEVQPGETAADLPKDISIVALGEDGLESNKEVVPHDEQVTQLYKDSVTEAQASTLGPIDPDPIGQTPPMATEPVNETTVPGAGGYTNDDASVIESPGEQVQQDASILTAPELSGKHEVESSPEAPVPETPSTSVQESTVVVQDAEQEGAPPKAKKDKKKKKKRKTQETIENEATVVPESSIEEAPVQAEEDNCAAAPGIIEEAIEPNNVAKASEISSQDVPSLMPESIVEHTRAETEQAVDVTVHEMKESEGTEQQAREQPEDPQNDGAPVMSAKERKKAKRKEKKRQSKNLDGSSAAPNAAAESASIVPEEKTQGPLINASTTSAEDGTHDATEIQVSAELKPSDPSVDTATPPAEDDGKENQSHGTESHGENDKNLFWTDHMVSSQVDQRQATPFDSPIQPVLENPEAEKVAVSGESVPLSEEIEVGTEDHASMTEQEATSEVDRVFLEHLPTEGFSAEADESGKTLTPIGDELASQRDTTTEITGQGTMKDTTPAQTDEKLEERDKEAVLEASLAAVEVPDASVDGPQATNERAVSLSPAEAGDPEDLREASNSLAIDVEKLEATAPWKELHQEQRSEDPQPEHTFSESNLFSTTLPEHGTREAKKSELQVGSAGPAHASDAKEDETASPRETRPERVDLVLDSLTAEESHCGGAEMANASKSAKEASSEIQAEPGNCLSVGSGEENRDVLDTAGEKPDDIETIAELSETNKGATLDPVESLGSGSQPFAEKEQLQANNEPTPEQLSHKELTDGAKKGEEENMTQPLDHNASKKPKKKAKKQARETSIETASSSLAESKREINAESGPETIVGSSAMADAAESSLAPEEKPMQGQEVQGPQREPGVSKPAFEAVSTTEERSPSMARECPGQTQATHELQEGEGKDAEAQIKLSSQTSEGCDLEAAKDRTGGQPTQQETPVPRTVSKEEQERSKQEAELQVPEQTEQPASGLNTESAEGGLLSQEAKPESSEPPMAEATSAEDFPSETSSRENKQKSEDDMSVETKEPEETGSVSEDANVRPSQNQCHSETLVTERSAKDNEWPLIDWEKERVDALEQTPQSSPEAVAAPFEPDESAEAIKAKANMGPQGQGSEAKLATPEAIVETAEYVADQLVPSTEEPGTEPVSKATREHTLDDAEGSIPGKQAMGGPGSVSRKQSKIASIFPNLERGAFRRPITTESSESVKDGAEDETNDQGVSRGDAMQVSEALIATTDGKDNDHLANALVSSERPTTATLEDLPEEATIHDIQTPVASRSVQGDHDDSKDVRYTQAELTETDSLSREIPLYAPIPIHEQPSAFISSSSNAMCIDRQASPESLSKLGCSPSIQRTCDPSPWPKPSEENTSPAQPNSTLPSSAFGVPSVVERGAISPPRTPLQPIAEHGPVDRTRTPIGAMRQGHGTSCLEMKPEHVLPAPETPVRKFTDNALARQAWPTLDRDEDQDFHIRKRGSARSIDREWPAEAVQTPERGIPILRPSSISSIKSVHSAHSQRSLRRMDRSAGSDLRAASQAQRGARQSSRSPQPPPVEAPPSDLNIEHIASSSSYDPVTDKGKRPLRAMTDVYEGWGETPNSPRSPSRPPSIRHRRSMQHLQELETRLDQLISENRLLVAAREAAEDKLRNASVARRKSDHALNERAADLRDREAEVEQLKNSVEWLQKEVSRLTEENEGLTVANSNITVAHAAEIQTIRASSNRELDDLRLQNQQLSNEMQDRVRQQIDAALTQKNMELRRLREDLESARDKVKELQQQIAASVQDSVLVFRDEDYFDAACQKLCGHVQQWVLRFSKHSDLRRCRKLDDLQDEKIADRFENAILDGSDTDVYLSDRVRRRDVFMSVAMTMVWEFIFTRYLFGMDREQRQKLKSLEKQLGEVGPRGAVHRWRATTLSLLSKRSTFARQRQNDTEAVALEIFETLSRLLPPPSNVEPQLLESLRKVLRVAVDLSIEMRTQLAEYIMLPPLQPEYNTNGDLARKVYFNASLMNERSGETTSNEELESQQAVVRVVLFPLVVKKGNDAGEGEDEVVVCPAQVLVARSPKDKKVTRMLSGDRMSLDGTRSIHSIAPSSTMDMSNVI</sequence>
<feature type="compositionally biased region" description="Basic and acidic residues" evidence="1">
    <location>
        <begin position="4294"/>
        <end position="4309"/>
    </location>
</feature>
<feature type="compositionally biased region" description="Polar residues" evidence="1">
    <location>
        <begin position="1794"/>
        <end position="1804"/>
    </location>
</feature>
<feature type="compositionally biased region" description="Pro residues" evidence="1">
    <location>
        <begin position="323"/>
        <end position="333"/>
    </location>
</feature>
<feature type="compositionally biased region" description="Basic and acidic residues" evidence="1">
    <location>
        <begin position="4486"/>
        <end position="4497"/>
    </location>
</feature>
<feature type="region of interest" description="Disordered" evidence="1">
    <location>
        <begin position="791"/>
        <end position="943"/>
    </location>
</feature>
<feature type="compositionally biased region" description="Acidic residues" evidence="1">
    <location>
        <begin position="302"/>
        <end position="311"/>
    </location>
</feature>
<feature type="region of interest" description="Disordered" evidence="1">
    <location>
        <begin position="4848"/>
        <end position="4875"/>
    </location>
</feature>
<proteinExistence type="predicted"/>
<feature type="compositionally biased region" description="Low complexity" evidence="1">
    <location>
        <begin position="4119"/>
        <end position="4128"/>
    </location>
</feature>
<feature type="compositionally biased region" description="Polar residues" evidence="1">
    <location>
        <begin position="4620"/>
        <end position="4642"/>
    </location>
</feature>
<feature type="compositionally biased region" description="Basic residues" evidence="1">
    <location>
        <begin position="3758"/>
        <end position="3770"/>
    </location>
</feature>
<feature type="compositionally biased region" description="Low complexity" evidence="1">
    <location>
        <begin position="3009"/>
        <end position="3025"/>
    </location>
</feature>
<feature type="compositionally biased region" description="Basic and acidic residues" evidence="1">
    <location>
        <begin position="1166"/>
        <end position="1184"/>
    </location>
</feature>
<feature type="compositionally biased region" description="Polar residues" evidence="1">
    <location>
        <begin position="353"/>
        <end position="372"/>
    </location>
</feature>
<feature type="region of interest" description="Disordered" evidence="1">
    <location>
        <begin position="240"/>
        <end position="391"/>
    </location>
</feature>
<feature type="region of interest" description="Disordered" evidence="1">
    <location>
        <begin position="1491"/>
        <end position="1875"/>
    </location>
</feature>
<feature type="compositionally biased region" description="Basic residues" evidence="1">
    <location>
        <begin position="3882"/>
        <end position="3895"/>
    </location>
</feature>
<feature type="compositionally biased region" description="Low complexity" evidence="1">
    <location>
        <begin position="5085"/>
        <end position="5098"/>
    </location>
</feature>
<feature type="region of interest" description="Disordered" evidence="1">
    <location>
        <begin position="521"/>
        <end position="571"/>
    </location>
</feature>
<feature type="compositionally biased region" description="Basic residues" evidence="1">
    <location>
        <begin position="531"/>
        <end position="543"/>
    </location>
</feature>
<feature type="compositionally biased region" description="Basic residues" evidence="1">
    <location>
        <begin position="3429"/>
        <end position="3441"/>
    </location>
</feature>
<feature type="region of interest" description="Disordered" evidence="1">
    <location>
        <begin position="4926"/>
        <end position="5001"/>
    </location>
</feature>
<feature type="compositionally biased region" description="Low complexity" evidence="1">
    <location>
        <begin position="3735"/>
        <end position="3748"/>
    </location>
</feature>
<dbReference type="PANTHER" id="PTHR40641">
    <property type="entry name" value="INVOLUCRIN REPEAT PROTEIN (AFU_ORTHOLOGUE AFUA_2G08060)"/>
    <property type="match status" value="1"/>
</dbReference>
<feature type="compositionally biased region" description="Low complexity" evidence="1">
    <location>
        <begin position="1901"/>
        <end position="1923"/>
    </location>
</feature>
<feature type="compositionally biased region" description="Basic and acidic residues" evidence="1">
    <location>
        <begin position="2679"/>
        <end position="2712"/>
    </location>
</feature>
<feature type="compositionally biased region" description="Basic and acidic residues" evidence="1">
    <location>
        <begin position="1571"/>
        <end position="1591"/>
    </location>
</feature>
<feature type="compositionally biased region" description="Basic residues" evidence="1">
    <location>
        <begin position="4381"/>
        <end position="4390"/>
    </location>
</feature>
<feature type="compositionally biased region" description="Polar residues" evidence="1">
    <location>
        <begin position="408"/>
        <end position="424"/>
    </location>
</feature>
<feature type="compositionally biased region" description="Basic residues" evidence="1">
    <location>
        <begin position="2841"/>
        <end position="2851"/>
    </location>
</feature>
<feature type="region of interest" description="Disordered" evidence="1">
    <location>
        <begin position="3659"/>
        <end position="3797"/>
    </location>
</feature>
<feature type="compositionally biased region" description="Polar residues" evidence="1">
    <location>
        <begin position="2609"/>
        <end position="2622"/>
    </location>
</feature>
<feature type="compositionally biased region" description="Basic and acidic residues" evidence="1">
    <location>
        <begin position="4106"/>
        <end position="4118"/>
    </location>
</feature>
<feature type="compositionally biased region" description="Basic and acidic residues" evidence="1">
    <location>
        <begin position="2541"/>
        <end position="2550"/>
    </location>
</feature>
<feature type="compositionally biased region" description="Basic residues" evidence="1">
    <location>
        <begin position="760"/>
        <end position="770"/>
    </location>
</feature>
<feature type="compositionally biased region" description="Basic and acidic residues" evidence="1">
    <location>
        <begin position="2889"/>
        <end position="2899"/>
    </location>
</feature>
<feature type="compositionally biased region" description="Basic and acidic residues" evidence="1">
    <location>
        <begin position="2560"/>
        <end position="2570"/>
    </location>
</feature>
<evidence type="ECO:0000313" key="2">
    <source>
        <dbReference type="EMBL" id="KAE8358194.1"/>
    </source>
</evidence>
<feature type="region of interest" description="Disordered" evidence="1">
    <location>
        <begin position="1083"/>
        <end position="1223"/>
    </location>
</feature>
<dbReference type="InterPro" id="IPR053268">
    <property type="entry name" value="Woronin_anchor"/>
</dbReference>
<feature type="compositionally biased region" description="Basic and acidic residues" evidence="1">
    <location>
        <begin position="4208"/>
        <end position="4217"/>
    </location>
</feature>
<feature type="region of interest" description="Disordered" evidence="1">
    <location>
        <begin position="405"/>
        <end position="425"/>
    </location>
</feature>
<feature type="compositionally biased region" description="Basic residues" evidence="1">
    <location>
        <begin position="3161"/>
        <end position="3174"/>
    </location>
</feature>
<evidence type="ECO:0000313" key="3">
    <source>
        <dbReference type="Proteomes" id="UP000326268"/>
    </source>
</evidence>
<feature type="compositionally biased region" description="Polar residues" evidence="1">
    <location>
        <begin position="3547"/>
        <end position="3567"/>
    </location>
</feature>
<feature type="compositionally biased region" description="Basic residues" evidence="1">
    <location>
        <begin position="1607"/>
        <end position="1617"/>
    </location>
</feature>
<feature type="compositionally biased region" description="Basic and acidic residues" evidence="1">
    <location>
        <begin position="4229"/>
        <end position="4249"/>
    </location>
</feature>
<feature type="compositionally biased region" description="Basic and acidic residues" evidence="1">
    <location>
        <begin position="1924"/>
        <end position="1946"/>
    </location>
</feature>
<reference evidence="2 3" key="1">
    <citation type="submission" date="2019-04" db="EMBL/GenBank/DDBJ databases">
        <title>Friends and foes A comparative genomics studyof 23 Aspergillus species from section Flavi.</title>
        <authorList>
            <consortium name="DOE Joint Genome Institute"/>
            <person name="Kjaerbolling I."/>
            <person name="Vesth T."/>
            <person name="Frisvad J.C."/>
            <person name="Nybo J.L."/>
            <person name="Theobald S."/>
            <person name="Kildgaard S."/>
            <person name="Isbrandt T."/>
            <person name="Kuo A."/>
            <person name="Sato A."/>
            <person name="Lyhne E.K."/>
            <person name="Kogle M.E."/>
            <person name="Wiebenga A."/>
            <person name="Kun R.S."/>
            <person name="Lubbers R.J."/>
            <person name="Makela M.R."/>
            <person name="Barry K."/>
            <person name="Chovatia M."/>
            <person name="Clum A."/>
            <person name="Daum C."/>
            <person name="Haridas S."/>
            <person name="He G."/>
            <person name="LaButti K."/>
            <person name="Lipzen A."/>
            <person name="Mondo S."/>
            <person name="Riley R."/>
            <person name="Salamov A."/>
            <person name="Simmons B.A."/>
            <person name="Magnuson J.K."/>
            <person name="Henrissat B."/>
            <person name="Mortensen U.H."/>
            <person name="Larsen T.O."/>
            <person name="Devries R.P."/>
            <person name="Grigoriev I.V."/>
            <person name="Machida M."/>
            <person name="Baker S.E."/>
            <person name="Andersen M.R."/>
        </authorList>
    </citation>
    <scope>NUCLEOTIDE SEQUENCE [LARGE SCALE GENOMIC DNA]</scope>
    <source>
        <strain evidence="2 3">CBS 763.97</strain>
    </source>
</reference>
<feature type="compositionally biased region" description="Polar residues" evidence="1">
    <location>
        <begin position="3990"/>
        <end position="4002"/>
    </location>
</feature>
<feature type="compositionally biased region" description="Low complexity" evidence="1">
    <location>
        <begin position="5114"/>
        <end position="5129"/>
    </location>
</feature>
<feature type="compositionally biased region" description="Basic and acidic residues" evidence="1">
    <location>
        <begin position="2772"/>
        <end position="2784"/>
    </location>
</feature>
<feature type="compositionally biased region" description="Basic and acidic residues" evidence="1">
    <location>
        <begin position="4533"/>
        <end position="4545"/>
    </location>
</feature>
<feature type="compositionally biased region" description="Polar residues" evidence="1">
    <location>
        <begin position="1551"/>
        <end position="1564"/>
    </location>
</feature>
<feature type="compositionally biased region" description="Polar residues" evidence="1">
    <location>
        <begin position="3403"/>
        <end position="3414"/>
    </location>
</feature>
<feature type="compositionally biased region" description="Low complexity" evidence="1">
    <location>
        <begin position="1849"/>
        <end position="1865"/>
    </location>
</feature>
<feature type="compositionally biased region" description="Basic and acidic residues" evidence="1">
    <location>
        <begin position="1355"/>
        <end position="1376"/>
    </location>
</feature>
<feature type="compositionally biased region" description="Low complexity" evidence="1">
    <location>
        <begin position="833"/>
        <end position="854"/>
    </location>
</feature>
<feature type="compositionally biased region" description="Polar residues" evidence="1">
    <location>
        <begin position="4951"/>
        <end position="4964"/>
    </location>
</feature>
<feature type="compositionally biased region" description="Low complexity" evidence="1">
    <location>
        <begin position="1"/>
        <end position="22"/>
    </location>
</feature>
<feature type="compositionally biased region" description="Basic and acidic residues" evidence="1">
    <location>
        <begin position="544"/>
        <end position="566"/>
    </location>
</feature>
<evidence type="ECO:0008006" key="4">
    <source>
        <dbReference type="Google" id="ProtNLM"/>
    </source>
</evidence>
<feature type="compositionally biased region" description="Basic and acidic residues" evidence="1">
    <location>
        <begin position="3246"/>
        <end position="3268"/>
    </location>
</feature>
<feature type="region of interest" description="Disordered" evidence="1">
    <location>
        <begin position="2189"/>
        <end position="2406"/>
    </location>
</feature>
<feature type="region of interest" description="Disordered" evidence="1">
    <location>
        <begin position="2539"/>
        <end position="2629"/>
    </location>
</feature>
<feature type="compositionally biased region" description="Basic residues" evidence="1">
    <location>
        <begin position="3075"/>
        <end position="3084"/>
    </location>
</feature>
<feature type="compositionally biased region" description="Basic residues" evidence="1">
    <location>
        <begin position="2952"/>
        <end position="2962"/>
    </location>
</feature>